<feature type="region of interest" description="Disordered" evidence="7">
    <location>
        <begin position="57"/>
        <end position="81"/>
    </location>
</feature>
<feature type="domain" description="2Fe-2S ferredoxin-type" evidence="8">
    <location>
        <begin position="2"/>
        <end position="105"/>
    </location>
</feature>
<reference evidence="10" key="1">
    <citation type="journal article" date="2019" name="Int. J. Syst. Evol. Microbiol.">
        <title>The Global Catalogue of Microorganisms (GCM) 10K type strain sequencing project: providing services to taxonomists for standard genome sequencing and annotation.</title>
        <authorList>
            <consortium name="The Broad Institute Genomics Platform"/>
            <consortium name="The Broad Institute Genome Sequencing Center for Infectious Disease"/>
            <person name="Wu L."/>
            <person name="Ma J."/>
        </authorList>
    </citation>
    <scope>NUCLEOTIDE SEQUENCE [LARGE SCALE GENOMIC DNA]</scope>
    <source>
        <strain evidence="10">CCM 7491</strain>
    </source>
</reference>
<dbReference type="PRINTS" id="PR00355">
    <property type="entry name" value="ADRENODOXIN"/>
</dbReference>
<evidence type="ECO:0000259" key="8">
    <source>
        <dbReference type="PROSITE" id="PS51085"/>
    </source>
</evidence>
<keyword evidence="5" id="KW-0411">Iron-sulfur</keyword>
<evidence type="ECO:0000256" key="7">
    <source>
        <dbReference type="SAM" id="MobiDB-lite"/>
    </source>
</evidence>
<dbReference type="InterPro" id="IPR001041">
    <property type="entry name" value="2Fe-2S_ferredoxin-type"/>
</dbReference>
<dbReference type="PANTHER" id="PTHR23426">
    <property type="entry name" value="FERREDOXIN/ADRENODOXIN"/>
    <property type="match status" value="1"/>
</dbReference>
<comment type="caution">
    <text evidence="9">The sequence shown here is derived from an EMBL/GenBank/DDBJ whole genome shotgun (WGS) entry which is preliminary data.</text>
</comment>
<keyword evidence="2" id="KW-0001">2Fe-2S</keyword>
<dbReference type="InterPro" id="IPR001055">
    <property type="entry name" value="Adrenodoxin-like"/>
</dbReference>
<gene>
    <name evidence="9" type="ORF">ACFOKF_19485</name>
</gene>
<keyword evidence="10" id="KW-1185">Reference proteome</keyword>
<dbReference type="Gene3D" id="3.10.20.30">
    <property type="match status" value="1"/>
</dbReference>
<sequence>MANIYVVDRDGSERAVEVQEGLSLMEALRDNGFDELLALCGGCCSCATCHVYVTPPADGALPPLGDDENDLLDSSDHRRDDSRLSCQIVLNAGLDGLRVAIAPED</sequence>
<keyword evidence="3" id="KW-0479">Metal-binding</keyword>
<name>A0ABV7NJW1_9SPHN</name>
<dbReference type="InterPro" id="IPR036010">
    <property type="entry name" value="2Fe-2S_ferredoxin-like_sf"/>
</dbReference>
<organism evidence="9 10">
    <name type="scientific">Sphingobium rhizovicinum</name>
    <dbReference type="NCBI Taxonomy" id="432308"/>
    <lineage>
        <taxon>Bacteria</taxon>
        <taxon>Pseudomonadati</taxon>
        <taxon>Pseudomonadota</taxon>
        <taxon>Alphaproteobacteria</taxon>
        <taxon>Sphingomonadales</taxon>
        <taxon>Sphingomonadaceae</taxon>
        <taxon>Sphingobium</taxon>
    </lineage>
</organism>
<evidence type="ECO:0000256" key="5">
    <source>
        <dbReference type="ARBA" id="ARBA00023014"/>
    </source>
</evidence>
<dbReference type="CDD" id="cd00207">
    <property type="entry name" value="fer2"/>
    <property type="match status" value="1"/>
</dbReference>
<dbReference type="SUPFAM" id="SSF54292">
    <property type="entry name" value="2Fe-2S ferredoxin-like"/>
    <property type="match status" value="1"/>
</dbReference>
<evidence type="ECO:0000313" key="9">
    <source>
        <dbReference type="EMBL" id="MFC3443341.1"/>
    </source>
</evidence>
<proteinExistence type="inferred from homology"/>
<accession>A0ABV7NJW1</accession>
<evidence type="ECO:0000256" key="4">
    <source>
        <dbReference type="ARBA" id="ARBA00023004"/>
    </source>
</evidence>
<keyword evidence="4" id="KW-0408">Iron</keyword>
<dbReference type="PROSITE" id="PS51085">
    <property type="entry name" value="2FE2S_FER_2"/>
    <property type="match status" value="1"/>
</dbReference>
<evidence type="ECO:0000256" key="6">
    <source>
        <dbReference type="ARBA" id="ARBA00034078"/>
    </source>
</evidence>
<evidence type="ECO:0000256" key="2">
    <source>
        <dbReference type="ARBA" id="ARBA00022714"/>
    </source>
</evidence>
<protein>
    <submittedName>
        <fullName evidence="9">2Fe-2S iron-sulfur cluster-binding protein</fullName>
    </submittedName>
</protein>
<evidence type="ECO:0000313" key="10">
    <source>
        <dbReference type="Proteomes" id="UP001595681"/>
    </source>
</evidence>
<comment type="similarity">
    <text evidence="1">Belongs to the adrenodoxin/putidaredoxin family.</text>
</comment>
<evidence type="ECO:0000256" key="1">
    <source>
        <dbReference type="ARBA" id="ARBA00010914"/>
    </source>
</evidence>
<dbReference type="EMBL" id="JBHRVU010000005">
    <property type="protein sequence ID" value="MFC3443341.1"/>
    <property type="molecule type" value="Genomic_DNA"/>
</dbReference>
<dbReference type="Proteomes" id="UP001595681">
    <property type="component" value="Unassembled WGS sequence"/>
</dbReference>
<dbReference type="InterPro" id="IPR012675">
    <property type="entry name" value="Beta-grasp_dom_sf"/>
</dbReference>
<dbReference type="PANTHER" id="PTHR23426:SF65">
    <property type="entry name" value="FERREDOXIN-2, MITOCHONDRIAL"/>
    <property type="match status" value="1"/>
</dbReference>
<dbReference type="RefSeq" id="WP_380799312.1">
    <property type="nucleotide sequence ID" value="NZ_JBHRVU010000005.1"/>
</dbReference>
<dbReference type="Pfam" id="PF00111">
    <property type="entry name" value="Fer2"/>
    <property type="match status" value="1"/>
</dbReference>
<comment type="cofactor">
    <cofactor evidence="6">
        <name>[2Fe-2S] cluster</name>
        <dbReference type="ChEBI" id="CHEBI:190135"/>
    </cofactor>
</comment>
<evidence type="ECO:0000256" key="3">
    <source>
        <dbReference type="ARBA" id="ARBA00022723"/>
    </source>
</evidence>